<protein>
    <recommendedName>
        <fullName evidence="4">Fungal N-terminal domain-containing protein</fullName>
    </recommendedName>
</protein>
<keyword evidence="3" id="KW-1185">Reference proteome</keyword>
<feature type="region of interest" description="Disordered" evidence="1">
    <location>
        <begin position="158"/>
        <end position="182"/>
    </location>
</feature>
<proteinExistence type="predicted"/>
<dbReference type="OrthoDB" id="7464126at2759"/>
<name>A0A9P8C1A5_9HELO</name>
<evidence type="ECO:0000313" key="3">
    <source>
        <dbReference type="Proteomes" id="UP000824998"/>
    </source>
</evidence>
<feature type="compositionally biased region" description="Polar residues" evidence="1">
    <location>
        <begin position="170"/>
        <end position="182"/>
    </location>
</feature>
<gene>
    <name evidence="2" type="ORF">BJ875DRAFT_216445</name>
</gene>
<comment type="caution">
    <text evidence="2">The sequence shown here is derived from an EMBL/GenBank/DDBJ whole genome shotgun (WGS) entry which is preliminary data.</text>
</comment>
<reference evidence="2" key="1">
    <citation type="journal article" date="2021" name="IMA Fungus">
        <title>Genomic characterization of three marine fungi, including Emericellopsis atlantica sp. nov. with signatures of a generalist lifestyle and marine biomass degradation.</title>
        <authorList>
            <person name="Hagestad O.C."/>
            <person name="Hou L."/>
            <person name="Andersen J.H."/>
            <person name="Hansen E.H."/>
            <person name="Altermark B."/>
            <person name="Li C."/>
            <person name="Kuhnert E."/>
            <person name="Cox R.J."/>
            <person name="Crous P.W."/>
            <person name="Spatafora J.W."/>
            <person name="Lail K."/>
            <person name="Amirebrahimi M."/>
            <person name="Lipzen A."/>
            <person name="Pangilinan J."/>
            <person name="Andreopoulos W."/>
            <person name="Hayes R.D."/>
            <person name="Ng V."/>
            <person name="Grigoriev I.V."/>
            <person name="Jackson S.A."/>
            <person name="Sutton T.D.S."/>
            <person name="Dobson A.D.W."/>
            <person name="Rama T."/>
        </authorList>
    </citation>
    <scope>NUCLEOTIDE SEQUENCE</scope>
    <source>
        <strain evidence="2">TRa018bII</strain>
    </source>
</reference>
<evidence type="ECO:0000256" key="1">
    <source>
        <dbReference type="SAM" id="MobiDB-lite"/>
    </source>
</evidence>
<sequence>MSFGFSVSDFISVATFAWNIYNSCKSSPGEFDNISNEVASLHIVLKNTADHIFQHGVDLSRDAELGRLKTGCRTVLEDIQKLLMRYDNLGAKKRNAWQRTRWALEDISGIRDRLTSNVALLTAFNSNLTNSSQARIEMKLDQLMAINIPDQLDEVTLSPNRASEDINPTKKAQSSPLQGSWEQQQSQFLLPQSLLSMSKFTLDCDLHQGLESGVARTGARPESEQRRKQETRITWATNPSITELITQGGSKFYSDVKGKDVTQGNELEISAFQARRHYIQEGSEFGGSIQAKGSVLQGNKVRI</sequence>
<evidence type="ECO:0000313" key="2">
    <source>
        <dbReference type="EMBL" id="KAG9228931.1"/>
    </source>
</evidence>
<accession>A0A9P8C1A5</accession>
<dbReference type="Proteomes" id="UP000824998">
    <property type="component" value="Unassembled WGS sequence"/>
</dbReference>
<dbReference type="AlphaFoldDB" id="A0A9P8C1A5"/>
<organism evidence="2 3">
    <name type="scientific">Amylocarpus encephaloides</name>
    <dbReference type="NCBI Taxonomy" id="45428"/>
    <lineage>
        <taxon>Eukaryota</taxon>
        <taxon>Fungi</taxon>
        <taxon>Dikarya</taxon>
        <taxon>Ascomycota</taxon>
        <taxon>Pezizomycotina</taxon>
        <taxon>Leotiomycetes</taxon>
        <taxon>Helotiales</taxon>
        <taxon>Helotiales incertae sedis</taxon>
        <taxon>Amylocarpus</taxon>
    </lineage>
</organism>
<evidence type="ECO:0008006" key="4">
    <source>
        <dbReference type="Google" id="ProtNLM"/>
    </source>
</evidence>
<dbReference type="EMBL" id="MU251839">
    <property type="protein sequence ID" value="KAG9228931.1"/>
    <property type="molecule type" value="Genomic_DNA"/>
</dbReference>